<organism evidence="11 12">
    <name type="scientific">Tepidamorphus gemmatus</name>
    <dbReference type="NCBI Taxonomy" id="747076"/>
    <lineage>
        <taxon>Bacteria</taxon>
        <taxon>Pseudomonadati</taxon>
        <taxon>Pseudomonadota</taxon>
        <taxon>Alphaproteobacteria</taxon>
        <taxon>Hyphomicrobiales</taxon>
        <taxon>Tepidamorphaceae</taxon>
        <taxon>Tepidamorphus</taxon>
    </lineage>
</organism>
<dbReference type="InterPro" id="IPR050979">
    <property type="entry name" value="LD-transpeptidase"/>
</dbReference>
<dbReference type="InterPro" id="IPR038063">
    <property type="entry name" value="Transpep_catalytic_dom"/>
</dbReference>
<sequence>MNRRLIALTGLAVAVLFGTLAESRAEIDPLTGRPLQSGGVWAYTPIPRKVVDYNGPYPPGTIVVNTPERRLYLVMEDGKALRYGIGVGREGFQFSGNFTVSRKAEWPDWRPPAEMRKRQPDLPEFMPGGPQNPMGARALYIGSTLYRIHGTNTNWSIGRDLSSGCIRMLNEDVIDLYNRVNVGTKIVVLQ</sequence>
<protein>
    <submittedName>
        <fullName evidence="11">L,D-transpeptidase-like protein</fullName>
    </submittedName>
</protein>
<comment type="similarity">
    <text evidence="2">Belongs to the YkuD family.</text>
</comment>
<dbReference type="Proteomes" id="UP000295678">
    <property type="component" value="Unassembled WGS sequence"/>
</dbReference>
<dbReference type="AlphaFoldDB" id="A0A4R3M8Y6"/>
<keyword evidence="3" id="KW-0328">Glycosyltransferase</keyword>
<feature type="active site" description="Nucleophile" evidence="9">
    <location>
        <position position="165"/>
    </location>
</feature>
<dbReference type="OrthoDB" id="8446117at2"/>
<keyword evidence="5" id="KW-0378">Hydrolase</keyword>
<feature type="active site" description="Proton donor/acceptor" evidence="9">
    <location>
        <position position="149"/>
    </location>
</feature>
<dbReference type="GO" id="GO:0071972">
    <property type="term" value="F:peptidoglycan L,D-transpeptidase activity"/>
    <property type="evidence" value="ECO:0007669"/>
    <property type="project" value="TreeGrafter"/>
</dbReference>
<dbReference type="GO" id="GO:0005576">
    <property type="term" value="C:extracellular region"/>
    <property type="evidence" value="ECO:0007669"/>
    <property type="project" value="TreeGrafter"/>
</dbReference>
<accession>A0A4R3M8Y6</accession>
<evidence type="ECO:0000256" key="1">
    <source>
        <dbReference type="ARBA" id="ARBA00004752"/>
    </source>
</evidence>
<evidence type="ECO:0000256" key="7">
    <source>
        <dbReference type="ARBA" id="ARBA00022984"/>
    </source>
</evidence>
<keyword evidence="8 9" id="KW-0961">Cell wall biogenesis/degradation</keyword>
<dbReference type="RefSeq" id="WP_132807159.1">
    <property type="nucleotide sequence ID" value="NZ_SMAK01000008.1"/>
</dbReference>
<evidence type="ECO:0000256" key="9">
    <source>
        <dbReference type="PROSITE-ProRule" id="PRU01373"/>
    </source>
</evidence>
<proteinExistence type="inferred from homology"/>
<keyword evidence="12" id="KW-1185">Reference proteome</keyword>
<dbReference type="GO" id="GO:0016757">
    <property type="term" value="F:glycosyltransferase activity"/>
    <property type="evidence" value="ECO:0007669"/>
    <property type="project" value="UniProtKB-KW"/>
</dbReference>
<evidence type="ECO:0000313" key="12">
    <source>
        <dbReference type="Proteomes" id="UP000295678"/>
    </source>
</evidence>
<dbReference type="GO" id="GO:0071555">
    <property type="term" value="P:cell wall organization"/>
    <property type="evidence" value="ECO:0007669"/>
    <property type="project" value="UniProtKB-UniRule"/>
</dbReference>
<evidence type="ECO:0000313" key="11">
    <source>
        <dbReference type="EMBL" id="TCT08749.1"/>
    </source>
</evidence>
<evidence type="ECO:0000259" key="10">
    <source>
        <dbReference type="PROSITE" id="PS52029"/>
    </source>
</evidence>
<evidence type="ECO:0000256" key="4">
    <source>
        <dbReference type="ARBA" id="ARBA00022679"/>
    </source>
</evidence>
<dbReference type="InterPro" id="IPR005490">
    <property type="entry name" value="LD_TPept_cat_dom"/>
</dbReference>
<comment type="pathway">
    <text evidence="1 9">Cell wall biogenesis; peptidoglycan biosynthesis.</text>
</comment>
<dbReference type="PROSITE" id="PS52029">
    <property type="entry name" value="LD_TPASE"/>
    <property type="match status" value="1"/>
</dbReference>
<dbReference type="Gene3D" id="2.40.440.10">
    <property type="entry name" value="L,D-transpeptidase catalytic domain-like"/>
    <property type="match status" value="1"/>
</dbReference>
<gene>
    <name evidence="11" type="ORF">EDC22_10861</name>
</gene>
<dbReference type="EMBL" id="SMAK01000008">
    <property type="protein sequence ID" value="TCT08749.1"/>
    <property type="molecule type" value="Genomic_DNA"/>
</dbReference>
<dbReference type="UniPathway" id="UPA00219"/>
<evidence type="ECO:0000256" key="6">
    <source>
        <dbReference type="ARBA" id="ARBA00022960"/>
    </source>
</evidence>
<keyword evidence="4" id="KW-0808">Transferase</keyword>
<evidence type="ECO:0000256" key="3">
    <source>
        <dbReference type="ARBA" id="ARBA00022676"/>
    </source>
</evidence>
<dbReference type="PANTHER" id="PTHR30582">
    <property type="entry name" value="L,D-TRANSPEPTIDASE"/>
    <property type="match status" value="1"/>
</dbReference>
<comment type="caution">
    <text evidence="11">The sequence shown here is derived from an EMBL/GenBank/DDBJ whole genome shotgun (WGS) entry which is preliminary data.</text>
</comment>
<dbReference type="FunFam" id="2.40.440.10:FF:000002">
    <property type="entry name" value="L,D-transpeptidase ErfK/SrfK"/>
    <property type="match status" value="1"/>
</dbReference>
<dbReference type="GO" id="GO:0018104">
    <property type="term" value="P:peptidoglycan-protein cross-linking"/>
    <property type="evidence" value="ECO:0007669"/>
    <property type="project" value="TreeGrafter"/>
</dbReference>
<dbReference type="GO" id="GO:0008360">
    <property type="term" value="P:regulation of cell shape"/>
    <property type="evidence" value="ECO:0007669"/>
    <property type="project" value="UniProtKB-UniRule"/>
</dbReference>
<dbReference type="SUPFAM" id="SSF141523">
    <property type="entry name" value="L,D-transpeptidase catalytic domain-like"/>
    <property type="match status" value="1"/>
</dbReference>
<reference evidence="11 12" key="1">
    <citation type="submission" date="2019-03" db="EMBL/GenBank/DDBJ databases">
        <title>Genomic Encyclopedia of Type Strains, Phase IV (KMG-IV): sequencing the most valuable type-strain genomes for metagenomic binning, comparative biology and taxonomic classification.</title>
        <authorList>
            <person name="Goeker M."/>
        </authorList>
    </citation>
    <scope>NUCLEOTIDE SEQUENCE [LARGE SCALE GENOMIC DNA]</scope>
    <source>
        <strain evidence="11 12">DSM 19345</strain>
    </source>
</reference>
<keyword evidence="7 9" id="KW-0573">Peptidoglycan synthesis</keyword>
<dbReference type="Pfam" id="PF03734">
    <property type="entry name" value="YkuD"/>
    <property type="match status" value="1"/>
</dbReference>
<evidence type="ECO:0000256" key="8">
    <source>
        <dbReference type="ARBA" id="ARBA00023316"/>
    </source>
</evidence>
<dbReference type="PANTHER" id="PTHR30582:SF24">
    <property type="entry name" value="L,D-TRANSPEPTIDASE ERFK_SRFK-RELATED"/>
    <property type="match status" value="1"/>
</dbReference>
<keyword evidence="6 9" id="KW-0133">Cell shape</keyword>
<name>A0A4R3M8Y6_9HYPH</name>
<evidence type="ECO:0000256" key="5">
    <source>
        <dbReference type="ARBA" id="ARBA00022801"/>
    </source>
</evidence>
<feature type="domain" description="L,D-TPase catalytic" evidence="10">
    <location>
        <begin position="60"/>
        <end position="189"/>
    </location>
</feature>
<evidence type="ECO:0000256" key="2">
    <source>
        <dbReference type="ARBA" id="ARBA00005992"/>
    </source>
</evidence>
<dbReference type="CDD" id="cd16913">
    <property type="entry name" value="YkuD_like"/>
    <property type="match status" value="1"/>
</dbReference>